<dbReference type="EMBL" id="DAAYGM010000003">
    <property type="protein sequence ID" value="HAG4101202.1"/>
    <property type="molecule type" value="Genomic_DNA"/>
</dbReference>
<evidence type="ECO:0000313" key="1">
    <source>
        <dbReference type="EMBL" id="HAG4101202.1"/>
    </source>
</evidence>
<name>A0A763AQ54_SALER</name>
<dbReference type="AlphaFoldDB" id="A0A763AQ54"/>
<organism evidence="1">
    <name type="scientific">Salmonella enterica</name>
    <name type="common">Salmonella choleraesuis</name>
    <dbReference type="NCBI Taxonomy" id="28901"/>
    <lineage>
        <taxon>Bacteria</taxon>
        <taxon>Pseudomonadati</taxon>
        <taxon>Pseudomonadota</taxon>
        <taxon>Gammaproteobacteria</taxon>
        <taxon>Enterobacterales</taxon>
        <taxon>Enterobacteriaceae</taxon>
        <taxon>Salmonella</taxon>
    </lineage>
</organism>
<comment type="caution">
    <text evidence="1">The sequence shown here is derived from an EMBL/GenBank/DDBJ whole genome shotgun (WGS) entry which is preliminary data.</text>
</comment>
<reference evidence="1" key="1">
    <citation type="journal article" date="2018" name="Genome Biol.">
        <title>SKESA: strategic k-mer extension for scrupulous assemblies.</title>
        <authorList>
            <person name="Souvorov A."/>
            <person name="Agarwala R."/>
            <person name="Lipman D.J."/>
        </authorList>
    </citation>
    <scope>NUCLEOTIDE SEQUENCE</scope>
    <source>
        <strain evidence="1">MA.CK_99/00004105</strain>
    </source>
</reference>
<gene>
    <name evidence="1" type="ORF">G8140_001619</name>
</gene>
<protein>
    <submittedName>
        <fullName evidence="1">DUF4102 domain-containing protein</fullName>
    </submittedName>
</protein>
<dbReference type="Gene3D" id="3.30.160.390">
    <property type="entry name" value="Integrase, DNA-binding domain"/>
    <property type="match status" value="1"/>
</dbReference>
<dbReference type="InterPro" id="IPR038488">
    <property type="entry name" value="Integrase_DNA-bd_sf"/>
</dbReference>
<proteinExistence type="predicted"/>
<accession>A0A763AQ54</accession>
<sequence>MSLTNAQIRSIKPFDNPFKLTDSHDLYLLVNPGWWVRRSRSAKCDAMFSPSGAFPDVDAIIGDRSPVMVMVMELAAQ</sequence>
<reference evidence="1" key="2">
    <citation type="submission" date="2020-02" db="EMBL/GenBank/DDBJ databases">
        <authorList>
            <consortium name="NCBI Pathogen Detection Project"/>
        </authorList>
    </citation>
    <scope>NUCLEOTIDE SEQUENCE</scope>
    <source>
        <strain evidence="1">MA.CK_99/00004105</strain>
    </source>
</reference>